<dbReference type="Proteomes" id="UP000829476">
    <property type="component" value="Chromosome"/>
</dbReference>
<feature type="domain" description="Peptidase M1 membrane alanine aminopeptidase" evidence="1">
    <location>
        <begin position="382"/>
        <end position="550"/>
    </location>
</feature>
<dbReference type="Gene3D" id="1.10.390.10">
    <property type="entry name" value="Neutral Protease Domain 2"/>
    <property type="match status" value="1"/>
</dbReference>
<evidence type="ECO:0000259" key="1">
    <source>
        <dbReference type="Pfam" id="PF01433"/>
    </source>
</evidence>
<dbReference type="InterPro" id="IPR014782">
    <property type="entry name" value="Peptidase_M1_dom"/>
</dbReference>
<accession>A0ABY3YP81</accession>
<gene>
    <name evidence="2" type="ORF">MQE36_04615</name>
</gene>
<evidence type="ECO:0000313" key="3">
    <source>
        <dbReference type="Proteomes" id="UP000829476"/>
    </source>
</evidence>
<keyword evidence="3" id="KW-1185">Reference proteome</keyword>
<reference evidence="2 3" key="1">
    <citation type="journal article" date="2018" name="Int. J. Syst. Evol. Microbiol.">
        <title>Zhouia spongiae sp. nov., isolated from a marine sponge.</title>
        <authorList>
            <person name="Zhuang L."/>
            <person name="Lin B."/>
            <person name="Qin F."/>
            <person name="Luo L."/>
        </authorList>
    </citation>
    <scope>NUCLEOTIDE SEQUENCE [LARGE SCALE GENOMIC DNA]</scope>
    <source>
        <strain evidence="2 3">HN-Y44</strain>
    </source>
</reference>
<dbReference type="CDD" id="cd09604">
    <property type="entry name" value="M1_APN_like"/>
    <property type="match status" value="1"/>
</dbReference>
<evidence type="ECO:0000313" key="2">
    <source>
        <dbReference type="EMBL" id="UNY99631.1"/>
    </source>
</evidence>
<dbReference type="EMBL" id="CP094326">
    <property type="protein sequence ID" value="UNY99631.1"/>
    <property type="molecule type" value="Genomic_DNA"/>
</dbReference>
<name>A0ABY3YP81_9FLAO</name>
<proteinExistence type="predicted"/>
<sequence>MKRIVKKISLGLMMIQFPFLGFSQEAIKNNQHDFDPVMYRQGSVYRAASGIPGPEYWQNEADYKIEVTLDDVAHTVTGSVTLTYRNNSPEDLNYIWMYLEQNRFKADSRGTLTTPISGNRYSGDTDGGYTITRLEAKTGKGKVSNSYKVTDTRMQVIFNKPIAANGGTATVKVDFSYKIPRSGMDRMGQQDTDNGIIYSLAQWYPRVAVYDDVKGWNTEPYLGAGEFYCEYGDFDYKITVPYNHIVAASGKLMNEKEVMTKVQIERMRKAEKSQERVYIIAPDEVTDYKNIRPKQEGTITWHFSMKNTRDVAFASSKAFVWDAAKIDLPSGNKCVAQSVYPIEVSGDEAWGRSTEYTKASIEFYSKKWFEYPYISAVNVASNVGGMEYPGLSFCSMRAKGGGLYGVTNHEFGHNWFPMIVGSNERLYPWMDEGFNTFINNHLHLEFNNGEYLDMYKRARQGLEYYTSSTREGIDTYPDVVNTRNLGHTAYYKPALGLAILREYILGPERFDFAFRDYIHNWAFKHPQPSDFFNAMENATGENLNWFWRGWFYGNKNIDLALTGVYQQREGYIIVLDNMGEIPMPVQMRVVFDDGSTEDMTLPVEIWQRGDQWNHFFRTDKTIKSVRIDPDMLIPDINGSNDTWPKDFYNK</sequence>
<dbReference type="RefSeq" id="WP_242938004.1">
    <property type="nucleotide sequence ID" value="NZ_CP094326.1"/>
</dbReference>
<dbReference type="SUPFAM" id="SSF55486">
    <property type="entry name" value="Metalloproteases ('zincins'), catalytic domain"/>
    <property type="match status" value="1"/>
</dbReference>
<protein>
    <submittedName>
        <fullName evidence="2">M1 family metallopeptidase</fullName>
    </submittedName>
</protein>
<dbReference type="InterPro" id="IPR027268">
    <property type="entry name" value="Peptidase_M4/M1_CTD_sf"/>
</dbReference>
<dbReference type="Pfam" id="PF01433">
    <property type="entry name" value="Peptidase_M1"/>
    <property type="match status" value="1"/>
</dbReference>
<organism evidence="2 3">
    <name type="scientific">Zhouia spongiae</name>
    <dbReference type="NCBI Taxonomy" id="2202721"/>
    <lineage>
        <taxon>Bacteria</taxon>
        <taxon>Pseudomonadati</taxon>
        <taxon>Bacteroidota</taxon>
        <taxon>Flavobacteriia</taxon>
        <taxon>Flavobacteriales</taxon>
        <taxon>Flavobacteriaceae</taxon>
        <taxon>Zhouia</taxon>
    </lineage>
</organism>